<dbReference type="SUPFAM" id="SSF56059">
    <property type="entry name" value="Glutathione synthetase ATP-binding domain-like"/>
    <property type="match status" value="1"/>
</dbReference>
<sequence>MTREKRGSVVVYTGPEQEPEHQRTSHHEVARRLASLLGRAFAGEYDASANYRESLYFVPIDAIVIDEARRLGIRDEHDLFGGVVSQPFMATKAIAHPLCGNHATAPPGWSEDFCRRVSDAVLTGYSAFSLEDAHAAGLRLLECGPARIKSVRATAGRGQAAVSDAADLTRVLNTLDAEEVAIHGLVLEEHLADVTTYSVGQVRVGEYQASYYGTQHLTEDNEGAMVYGGTDLVVTRGDFEALLALELPVEILRVIAQALVFDTAATECFPAFFASRRNYDVACGSDARGNRRVGVLEQSWRIGGASSAEVVALEALQATPAPRVVSASSHEIYGTKKTPPSDATILYSGVDADVGPITKCVTVNAYDDKQ</sequence>
<dbReference type="AlphaFoldDB" id="A0A1I7IAZ7"/>
<dbReference type="STRING" id="463301.SAMN04487955_106163"/>
<protein>
    <recommendedName>
        <fullName evidence="4">Biotin carboxylase</fullName>
    </recommendedName>
</protein>
<reference evidence="3" key="1">
    <citation type="submission" date="2016-10" db="EMBL/GenBank/DDBJ databases">
        <authorList>
            <person name="Varghese N."/>
            <person name="Submissions S."/>
        </authorList>
    </citation>
    <scope>NUCLEOTIDE SEQUENCE [LARGE SCALE GENOMIC DNA]</scope>
    <source>
        <strain evidence="3">CGMCC 1.6981</strain>
    </source>
</reference>
<accession>A0A1I7IAZ7</accession>
<feature type="region of interest" description="Disordered" evidence="1">
    <location>
        <begin position="1"/>
        <end position="26"/>
    </location>
</feature>
<evidence type="ECO:0000256" key="1">
    <source>
        <dbReference type="SAM" id="MobiDB-lite"/>
    </source>
</evidence>
<evidence type="ECO:0000313" key="3">
    <source>
        <dbReference type="Proteomes" id="UP000198693"/>
    </source>
</evidence>
<dbReference type="EMBL" id="FPBP01000006">
    <property type="protein sequence ID" value="SFU70000.1"/>
    <property type="molecule type" value="Genomic_DNA"/>
</dbReference>
<dbReference type="Proteomes" id="UP000198693">
    <property type="component" value="Unassembled WGS sequence"/>
</dbReference>
<keyword evidence="3" id="KW-1185">Reference proteome</keyword>
<dbReference type="RefSeq" id="WP_089795532.1">
    <property type="nucleotide sequence ID" value="NZ_FPBP01000006.1"/>
</dbReference>
<organism evidence="2 3">
    <name type="scientific">Halomonas korlensis</name>
    <dbReference type="NCBI Taxonomy" id="463301"/>
    <lineage>
        <taxon>Bacteria</taxon>
        <taxon>Pseudomonadati</taxon>
        <taxon>Pseudomonadota</taxon>
        <taxon>Gammaproteobacteria</taxon>
        <taxon>Oceanospirillales</taxon>
        <taxon>Halomonadaceae</taxon>
        <taxon>Halomonas</taxon>
    </lineage>
</organism>
<evidence type="ECO:0000313" key="2">
    <source>
        <dbReference type="EMBL" id="SFU70000.1"/>
    </source>
</evidence>
<dbReference type="OrthoDB" id="8648979at2"/>
<dbReference type="Pfam" id="PF11379">
    <property type="entry name" value="DUF3182"/>
    <property type="match status" value="1"/>
</dbReference>
<name>A0A1I7IAZ7_9GAMM</name>
<evidence type="ECO:0008006" key="4">
    <source>
        <dbReference type="Google" id="ProtNLM"/>
    </source>
</evidence>
<dbReference type="InterPro" id="IPR021519">
    <property type="entry name" value="DUF3182"/>
</dbReference>
<proteinExistence type="predicted"/>
<gene>
    <name evidence="2" type="ORF">SAMN04487955_106163</name>
</gene>